<evidence type="ECO:0000313" key="2">
    <source>
        <dbReference type="Proteomes" id="UP000314294"/>
    </source>
</evidence>
<dbReference type="Proteomes" id="UP000314294">
    <property type="component" value="Unassembled WGS sequence"/>
</dbReference>
<keyword evidence="2" id="KW-1185">Reference proteome</keyword>
<reference evidence="1 2" key="1">
    <citation type="submission" date="2019-03" db="EMBL/GenBank/DDBJ databases">
        <title>First draft genome of Liparis tanakae, snailfish: a comprehensive survey of snailfish specific genes.</title>
        <authorList>
            <person name="Kim W."/>
            <person name="Song I."/>
            <person name="Jeong J.-H."/>
            <person name="Kim D."/>
            <person name="Kim S."/>
            <person name="Ryu S."/>
            <person name="Song J.Y."/>
            <person name="Lee S.K."/>
        </authorList>
    </citation>
    <scope>NUCLEOTIDE SEQUENCE [LARGE SCALE GENOMIC DNA]</scope>
    <source>
        <tissue evidence="1">Muscle</tissue>
    </source>
</reference>
<organism evidence="1 2">
    <name type="scientific">Liparis tanakae</name>
    <name type="common">Tanaka's snailfish</name>
    <dbReference type="NCBI Taxonomy" id="230148"/>
    <lineage>
        <taxon>Eukaryota</taxon>
        <taxon>Metazoa</taxon>
        <taxon>Chordata</taxon>
        <taxon>Craniata</taxon>
        <taxon>Vertebrata</taxon>
        <taxon>Euteleostomi</taxon>
        <taxon>Actinopterygii</taxon>
        <taxon>Neopterygii</taxon>
        <taxon>Teleostei</taxon>
        <taxon>Neoteleostei</taxon>
        <taxon>Acanthomorphata</taxon>
        <taxon>Eupercaria</taxon>
        <taxon>Perciformes</taxon>
        <taxon>Cottioidei</taxon>
        <taxon>Cottales</taxon>
        <taxon>Liparidae</taxon>
        <taxon>Liparis</taxon>
    </lineage>
</organism>
<sequence>MAPSAQLKEAIADVHEGIRAILLGPPGAGKGTQFDSHVQVEGHWAPSQTGQSVRWTSRSPLNGLKWV</sequence>
<name>A0A4Z2ELK8_9TELE</name>
<protein>
    <submittedName>
        <fullName evidence="1">Adenylate kinase 2, mitochondrial</fullName>
    </submittedName>
</protein>
<dbReference type="GO" id="GO:0016301">
    <property type="term" value="F:kinase activity"/>
    <property type="evidence" value="ECO:0007669"/>
    <property type="project" value="UniProtKB-KW"/>
</dbReference>
<proteinExistence type="predicted"/>
<accession>A0A4Z2ELK8</accession>
<dbReference type="AlphaFoldDB" id="A0A4Z2ELK8"/>
<keyword evidence="1" id="KW-0808">Transferase</keyword>
<comment type="caution">
    <text evidence="1">The sequence shown here is derived from an EMBL/GenBank/DDBJ whole genome shotgun (WGS) entry which is preliminary data.</text>
</comment>
<dbReference type="OrthoDB" id="439792at2759"/>
<gene>
    <name evidence="1" type="primary">ak2_2</name>
    <name evidence="1" type="ORF">EYF80_060120</name>
</gene>
<dbReference type="EMBL" id="SRLO01005276">
    <property type="protein sequence ID" value="TNN29733.1"/>
    <property type="molecule type" value="Genomic_DNA"/>
</dbReference>
<evidence type="ECO:0000313" key="1">
    <source>
        <dbReference type="EMBL" id="TNN29733.1"/>
    </source>
</evidence>
<keyword evidence="1" id="KW-0418">Kinase</keyword>